<sequence>MVMLKRETGGLEPSAPGNAGGYGKLDRLRDWIVARMAAKPDLTLDDLILEIADEHQITSHRVSIWWPLRTLGPSHKNDLQAVEQ</sequence>
<feature type="region of interest" description="Disordered" evidence="1">
    <location>
        <begin position="1"/>
        <end position="23"/>
    </location>
</feature>
<dbReference type="OrthoDB" id="565387at2"/>
<name>A0A2T0RJU1_9RHOB</name>
<organism evidence="2 3">
    <name type="scientific">Aliiruegeria haliotis</name>
    <dbReference type="NCBI Taxonomy" id="1280846"/>
    <lineage>
        <taxon>Bacteria</taxon>
        <taxon>Pseudomonadati</taxon>
        <taxon>Pseudomonadota</taxon>
        <taxon>Alphaproteobacteria</taxon>
        <taxon>Rhodobacterales</taxon>
        <taxon>Roseobacteraceae</taxon>
        <taxon>Aliiruegeria</taxon>
    </lineage>
</organism>
<comment type="caution">
    <text evidence="2">The sequence shown here is derived from an EMBL/GenBank/DDBJ whole genome shotgun (WGS) entry which is preliminary data.</text>
</comment>
<proteinExistence type="predicted"/>
<accession>A0A2T0RJU1</accession>
<keyword evidence="3" id="KW-1185">Reference proteome</keyword>
<gene>
    <name evidence="2" type="ORF">CLV78_10939</name>
</gene>
<evidence type="ECO:0000313" key="2">
    <source>
        <dbReference type="EMBL" id="PRY21428.1"/>
    </source>
</evidence>
<evidence type="ECO:0000313" key="3">
    <source>
        <dbReference type="Proteomes" id="UP000239480"/>
    </source>
</evidence>
<protein>
    <submittedName>
        <fullName evidence="2">Uncharacterized protein</fullName>
    </submittedName>
</protein>
<dbReference type="EMBL" id="PVTD01000009">
    <property type="protein sequence ID" value="PRY21428.1"/>
    <property type="molecule type" value="Genomic_DNA"/>
</dbReference>
<dbReference type="AlphaFoldDB" id="A0A2T0RJU1"/>
<evidence type="ECO:0000256" key="1">
    <source>
        <dbReference type="SAM" id="MobiDB-lite"/>
    </source>
</evidence>
<reference evidence="2 3" key="1">
    <citation type="submission" date="2018-03" db="EMBL/GenBank/DDBJ databases">
        <title>Genomic Encyclopedia of Archaeal and Bacterial Type Strains, Phase II (KMG-II): from individual species to whole genera.</title>
        <authorList>
            <person name="Goeker M."/>
        </authorList>
    </citation>
    <scope>NUCLEOTIDE SEQUENCE [LARGE SCALE GENOMIC DNA]</scope>
    <source>
        <strain evidence="2 3">DSM 29328</strain>
    </source>
</reference>
<dbReference type="Proteomes" id="UP000239480">
    <property type="component" value="Unassembled WGS sequence"/>
</dbReference>